<organism evidence="5 6">
    <name type="scientific">Bacillus aerolatus</name>
    <dbReference type="NCBI Taxonomy" id="2653354"/>
    <lineage>
        <taxon>Bacteria</taxon>
        <taxon>Bacillati</taxon>
        <taxon>Bacillota</taxon>
        <taxon>Bacilli</taxon>
        <taxon>Bacillales</taxon>
        <taxon>Bacillaceae</taxon>
        <taxon>Bacillus</taxon>
    </lineage>
</organism>
<reference evidence="5 6" key="1">
    <citation type="submission" date="2019-10" db="EMBL/GenBank/DDBJ databases">
        <title>Bacillus aerolatum sp. nov., isolated from bioaerosol of sport playgrounds.</title>
        <authorList>
            <person name="Chen P."/>
            <person name="Zhang G."/>
        </authorList>
    </citation>
    <scope>NUCLEOTIDE SEQUENCE [LARGE SCALE GENOMIC DNA]</scope>
    <source>
        <strain evidence="5 6">CX253</strain>
    </source>
</reference>
<dbReference type="Proteomes" id="UP000429595">
    <property type="component" value="Unassembled WGS sequence"/>
</dbReference>
<evidence type="ECO:0000256" key="2">
    <source>
        <dbReference type="ARBA" id="ARBA00023125"/>
    </source>
</evidence>
<comment type="similarity">
    <text evidence="4">Belongs to the GbsR family.</text>
</comment>
<dbReference type="PIRSF" id="PIRSF006707">
    <property type="entry name" value="MJ1563"/>
    <property type="match status" value="1"/>
</dbReference>
<dbReference type="SUPFAM" id="SSF46785">
    <property type="entry name" value="Winged helix' DNA-binding domain"/>
    <property type="match status" value="1"/>
</dbReference>
<keyword evidence="3 4" id="KW-0804">Transcription</keyword>
<keyword evidence="2 4" id="KW-0238">DNA-binding</keyword>
<dbReference type="AlphaFoldDB" id="A0A6I1FJD9"/>
<dbReference type="GO" id="GO:0003677">
    <property type="term" value="F:DNA binding"/>
    <property type="evidence" value="ECO:0007669"/>
    <property type="project" value="UniProtKB-UniRule"/>
</dbReference>
<keyword evidence="1 4" id="KW-0805">Transcription regulation</keyword>
<dbReference type="EMBL" id="WEIO01000007">
    <property type="protein sequence ID" value="KAB7705956.1"/>
    <property type="molecule type" value="Genomic_DNA"/>
</dbReference>
<evidence type="ECO:0000256" key="1">
    <source>
        <dbReference type="ARBA" id="ARBA00023015"/>
    </source>
</evidence>
<dbReference type="RefSeq" id="WP_152152554.1">
    <property type="nucleotide sequence ID" value="NZ_WEIO01000007.1"/>
</dbReference>
<comment type="caution">
    <text evidence="5">The sequence shown here is derived from an EMBL/GenBank/DDBJ whole genome shotgun (WGS) entry which is preliminary data.</text>
</comment>
<name>A0A6I1FJD9_9BACI</name>
<gene>
    <name evidence="5" type="ORF">F9802_12890</name>
</gene>
<accession>A0A6I1FJD9</accession>
<evidence type="ECO:0000256" key="4">
    <source>
        <dbReference type="PIRNR" id="PIRNR006707"/>
    </source>
</evidence>
<protein>
    <recommendedName>
        <fullName evidence="4">HTH-type transcriptional regulator</fullName>
    </recommendedName>
</protein>
<dbReference type="InterPro" id="IPR036388">
    <property type="entry name" value="WH-like_DNA-bd_sf"/>
</dbReference>
<evidence type="ECO:0000256" key="3">
    <source>
        <dbReference type="ARBA" id="ARBA00023163"/>
    </source>
</evidence>
<proteinExistence type="inferred from homology"/>
<evidence type="ECO:0000313" key="5">
    <source>
        <dbReference type="EMBL" id="KAB7705956.1"/>
    </source>
</evidence>
<dbReference type="Gene3D" id="1.10.10.10">
    <property type="entry name" value="Winged helix-like DNA-binding domain superfamily/Winged helix DNA-binding domain"/>
    <property type="match status" value="1"/>
</dbReference>
<dbReference type="PANTHER" id="PTHR38465">
    <property type="entry name" value="HTH-TYPE TRANSCRIPTIONAL REGULATOR MJ1563-RELATED"/>
    <property type="match status" value="1"/>
</dbReference>
<sequence>MTGKEQLTKVRERVIESIAQNIHLFGVTPSIGRLYGMMLFHHDPLTLDEMKEELGMSKTSMSTSVRTLSDLKMVERVWKKGIRKDLYKVKEDWYQNFIDLFSTKWRTSISMNIHAIKKAINDLKKLQAAEEMSDDVKQFVEEDLVKLQDMLNYYGWLNRLIDTFESHEIFTFIPKNDEEQKNDLYNFIKKQNRP</sequence>
<dbReference type="InterPro" id="IPR052362">
    <property type="entry name" value="HTH-GbsR_regulator"/>
</dbReference>
<dbReference type="InterPro" id="IPR036390">
    <property type="entry name" value="WH_DNA-bd_sf"/>
</dbReference>
<keyword evidence="6" id="KW-1185">Reference proteome</keyword>
<dbReference type="InterPro" id="IPR026282">
    <property type="entry name" value="MJ1563"/>
</dbReference>
<dbReference type="PANTHER" id="PTHR38465:SF1">
    <property type="entry name" value="HTH-TYPE TRANSCRIPTIONAL REGULATOR MJ1563-RELATED"/>
    <property type="match status" value="1"/>
</dbReference>
<evidence type="ECO:0000313" key="6">
    <source>
        <dbReference type="Proteomes" id="UP000429595"/>
    </source>
</evidence>